<protein>
    <submittedName>
        <fullName evidence="2">Uncharacterized protein</fullName>
    </submittedName>
</protein>
<keyword evidence="1" id="KW-1133">Transmembrane helix</keyword>
<sequence length="155" mass="16476">MNPCPCMSLGKGVKILAIVDAVLSVLNVGTLILALVGLLAWHEELELEKQTKTIAIAAIVIGMILCILEALLAVKLYRGAKDNDHRSCRFWLLVTIVLTVITVISLIVNSTSGDFHGASFGVSVVALGYKAYEIFVVYTFMGVLANQGGVGSPSV</sequence>
<comment type="caution">
    <text evidence="2">The sequence shown here is derived from an EMBL/GenBank/DDBJ whole genome shotgun (WGS) entry which is preliminary data.</text>
</comment>
<keyword evidence="1" id="KW-0812">Transmembrane</keyword>
<evidence type="ECO:0000313" key="2">
    <source>
        <dbReference type="EMBL" id="CAL8083881.1"/>
    </source>
</evidence>
<name>A0ABP1PZJ5_9HEXA</name>
<evidence type="ECO:0000313" key="3">
    <source>
        <dbReference type="Proteomes" id="UP001642540"/>
    </source>
</evidence>
<feature type="transmembrane region" description="Helical" evidence="1">
    <location>
        <begin position="54"/>
        <end position="77"/>
    </location>
</feature>
<evidence type="ECO:0000256" key="1">
    <source>
        <dbReference type="SAM" id="Phobius"/>
    </source>
</evidence>
<keyword evidence="3" id="KW-1185">Reference proteome</keyword>
<gene>
    <name evidence="2" type="ORF">ODALV1_LOCUS5626</name>
</gene>
<feature type="transmembrane region" description="Helical" evidence="1">
    <location>
        <begin position="89"/>
        <end position="108"/>
    </location>
</feature>
<feature type="transmembrane region" description="Helical" evidence="1">
    <location>
        <begin position="120"/>
        <end position="145"/>
    </location>
</feature>
<organism evidence="2 3">
    <name type="scientific">Orchesella dallaii</name>
    <dbReference type="NCBI Taxonomy" id="48710"/>
    <lineage>
        <taxon>Eukaryota</taxon>
        <taxon>Metazoa</taxon>
        <taxon>Ecdysozoa</taxon>
        <taxon>Arthropoda</taxon>
        <taxon>Hexapoda</taxon>
        <taxon>Collembola</taxon>
        <taxon>Entomobryomorpha</taxon>
        <taxon>Entomobryoidea</taxon>
        <taxon>Orchesellidae</taxon>
        <taxon>Orchesellinae</taxon>
        <taxon>Orchesella</taxon>
    </lineage>
</organism>
<accession>A0ABP1PZJ5</accession>
<dbReference type="EMBL" id="CAXLJM020000017">
    <property type="protein sequence ID" value="CAL8083881.1"/>
    <property type="molecule type" value="Genomic_DNA"/>
</dbReference>
<proteinExistence type="predicted"/>
<dbReference type="Proteomes" id="UP001642540">
    <property type="component" value="Unassembled WGS sequence"/>
</dbReference>
<feature type="transmembrane region" description="Helical" evidence="1">
    <location>
        <begin position="21"/>
        <end position="42"/>
    </location>
</feature>
<keyword evidence="1" id="KW-0472">Membrane</keyword>
<reference evidence="2 3" key="1">
    <citation type="submission" date="2024-08" db="EMBL/GenBank/DDBJ databases">
        <authorList>
            <person name="Cucini C."/>
            <person name="Frati F."/>
        </authorList>
    </citation>
    <scope>NUCLEOTIDE SEQUENCE [LARGE SCALE GENOMIC DNA]</scope>
</reference>